<accession>A0ACC0WSZ6</accession>
<gene>
    <name evidence="1" type="ORF">PsorP6_000633</name>
</gene>
<reference evidence="1 2" key="1">
    <citation type="journal article" date="2022" name="bioRxiv">
        <title>The genome of the oomycete Peronosclerospora sorghi, a cosmopolitan pathogen of maize and sorghum, is inflated with dispersed pseudogenes.</title>
        <authorList>
            <person name="Fletcher K."/>
            <person name="Martin F."/>
            <person name="Isakeit T."/>
            <person name="Cavanaugh K."/>
            <person name="Magill C."/>
            <person name="Michelmore R."/>
        </authorList>
    </citation>
    <scope>NUCLEOTIDE SEQUENCE [LARGE SCALE GENOMIC DNA]</scope>
    <source>
        <strain evidence="1">P6</strain>
    </source>
</reference>
<organism evidence="1 2">
    <name type="scientific">Peronosclerospora sorghi</name>
    <dbReference type="NCBI Taxonomy" id="230839"/>
    <lineage>
        <taxon>Eukaryota</taxon>
        <taxon>Sar</taxon>
        <taxon>Stramenopiles</taxon>
        <taxon>Oomycota</taxon>
        <taxon>Peronosporomycetes</taxon>
        <taxon>Peronosporales</taxon>
        <taxon>Peronosporaceae</taxon>
        <taxon>Peronosclerospora</taxon>
    </lineage>
</organism>
<comment type="caution">
    <text evidence="1">The sequence shown here is derived from an EMBL/GenBank/DDBJ whole genome shotgun (WGS) entry which is preliminary data.</text>
</comment>
<keyword evidence="2" id="KW-1185">Reference proteome</keyword>
<dbReference type="EMBL" id="CM047580">
    <property type="protein sequence ID" value="KAI9921003.1"/>
    <property type="molecule type" value="Genomic_DNA"/>
</dbReference>
<protein>
    <submittedName>
        <fullName evidence="1">Uncharacterized protein</fullName>
    </submittedName>
</protein>
<name>A0ACC0WSZ6_9STRA</name>
<evidence type="ECO:0000313" key="1">
    <source>
        <dbReference type="EMBL" id="KAI9921003.1"/>
    </source>
</evidence>
<evidence type="ECO:0000313" key="2">
    <source>
        <dbReference type="Proteomes" id="UP001163321"/>
    </source>
</evidence>
<dbReference type="Proteomes" id="UP001163321">
    <property type="component" value="Chromosome 1"/>
</dbReference>
<proteinExistence type="predicted"/>
<sequence length="78" mass="8524">MFRGEGPGVHRNTVLMPSYFDCICCALRSVNPFSCMATAKIPNAVLFVIRTPPILVLRAQSVIIAKFPGTSNHSTMEV</sequence>